<proteinExistence type="predicted"/>
<protein>
    <submittedName>
        <fullName evidence="4">Sigma factor regulator VreR (Cytoplasmic membrane-localized) of trans-envelope signaling system</fullName>
    </submittedName>
</protein>
<name>A0A484UZV7_9ZZZZ</name>
<feature type="domain" description="FecR protein" evidence="2">
    <location>
        <begin position="135"/>
        <end position="225"/>
    </location>
</feature>
<dbReference type="PANTHER" id="PTHR30273">
    <property type="entry name" value="PERIPLASMIC SIGNAL SENSOR AND SIGMA FACTOR ACTIVATOR FECR-RELATED"/>
    <property type="match status" value="1"/>
</dbReference>
<dbReference type="InterPro" id="IPR006860">
    <property type="entry name" value="FecR"/>
</dbReference>
<dbReference type="EMBL" id="CAADIO010000027">
    <property type="protein sequence ID" value="VFR91703.1"/>
    <property type="molecule type" value="Genomic_DNA"/>
</dbReference>
<dbReference type="Gene3D" id="3.55.50.30">
    <property type="match status" value="1"/>
</dbReference>
<dbReference type="Pfam" id="PF16220">
    <property type="entry name" value="DUF4880"/>
    <property type="match status" value="1"/>
</dbReference>
<evidence type="ECO:0000256" key="1">
    <source>
        <dbReference type="SAM" id="Phobius"/>
    </source>
</evidence>
<keyword evidence="1" id="KW-0812">Transmembrane</keyword>
<reference evidence="4" key="1">
    <citation type="submission" date="2019-03" db="EMBL/GenBank/DDBJ databases">
        <authorList>
            <person name="Danneels B."/>
        </authorList>
    </citation>
    <scope>NUCLEOTIDE SEQUENCE</scope>
</reference>
<dbReference type="InterPro" id="IPR012373">
    <property type="entry name" value="Ferrdict_sens_TM"/>
</dbReference>
<evidence type="ECO:0000313" key="4">
    <source>
        <dbReference type="EMBL" id="VFR91703.1"/>
    </source>
</evidence>
<dbReference type="Pfam" id="PF04773">
    <property type="entry name" value="FecR"/>
    <property type="match status" value="1"/>
</dbReference>
<dbReference type="PANTHER" id="PTHR30273:SF2">
    <property type="entry name" value="PROTEIN FECR"/>
    <property type="match status" value="1"/>
</dbReference>
<sequence>MRGMSMTTPLPSDKQGAVPAEVLERQALAWLRRLTSSETTAAELREFEAWVRASPAHHDAYRQAKVLWDALKTSTGKVANAHPGIVAEYERARQRQLRTRRAVLGLGAVSALGAGVAVLHPPLGLWPAAAEWGADYRTAAGEQRTLALGDGVAVVLNTRTSVRRETEDGRLVGLDLLAGETAIDLAAGHRLSIRAGAGTSMAEAGRLEVRYLQQRVCVTCIEGSVLVSHPADRRQLSAGQQTLYDTRTISAVTQVDAQKVSAWRRGVLIVDRMRLGEAIAEINRYRPGRVVLANDALRDELVSGNFQTGAPEQAIAQLQYMFNLRAHALGNVLVLS</sequence>
<accession>A0A484UZV7</accession>
<dbReference type="AlphaFoldDB" id="A0A484UZV7"/>
<dbReference type="InterPro" id="IPR032623">
    <property type="entry name" value="FecR_N"/>
</dbReference>
<feature type="domain" description="FecR N-terminal" evidence="3">
    <location>
        <begin position="25"/>
        <end position="65"/>
    </location>
</feature>
<evidence type="ECO:0000259" key="2">
    <source>
        <dbReference type="Pfam" id="PF04773"/>
    </source>
</evidence>
<gene>
    <name evidence="4" type="ORF">RAN3_4125</name>
</gene>
<dbReference type="Gene3D" id="2.60.120.1440">
    <property type="match status" value="1"/>
</dbReference>
<dbReference type="PIRSF" id="PIRSF018266">
    <property type="entry name" value="FecR"/>
    <property type="match status" value="1"/>
</dbReference>
<evidence type="ECO:0000259" key="3">
    <source>
        <dbReference type="Pfam" id="PF16220"/>
    </source>
</evidence>
<keyword evidence="1" id="KW-1133">Transmembrane helix</keyword>
<feature type="transmembrane region" description="Helical" evidence="1">
    <location>
        <begin position="102"/>
        <end position="120"/>
    </location>
</feature>
<dbReference type="GO" id="GO:0016989">
    <property type="term" value="F:sigma factor antagonist activity"/>
    <property type="evidence" value="ECO:0007669"/>
    <property type="project" value="TreeGrafter"/>
</dbReference>
<organism evidence="4">
    <name type="scientific">plant metagenome</name>
    <dbReference type="NCBI Taxonomy" id="1297885"/>
    <lineage>
        <taxon>unclassified sequences</taxon>
        <taxon>metagenomes</taxon>
        <taxon>organismal metagenomes</taxon>
    </lineage>
</organism>
<keyword evidence="1" id="KW-0472">Membrane</keyword>